<sequence length="129" mass="13934">MAYYPPHNQLPQEPPANMSYNQQWQPVEHSGPPALLPAVCQFTMLCVKCAHQTVYHLIPVAAGQPALQNSAAAGQLLHCPTTTKIPPAQVIRHRPTTIKMPPAQVIQHRPTTSKIPPPQAKASEASGLG</sequence>
<name>A0ABD1CF88_CULPP</name>
<gene>
    <name evidence="2" type="ORF">pipiens_017723</name>
</gene>
<dbReference type="AlphaFoldDB" id="A0ABD1CF88"/>
<proteinExistence type="predicted"/>
<feature type="region of interest" description="Disordered" evidence="1">
    <location>
        <begin position="1"/>
        <end position="27"/>
    </location>
</feature>
<evidence type="ECO:0000313" key="2">
    <source>
        <dbReference type="EMBL" id="KAL1375064.1"/>
    </source>
</evidence>
<reference evidence="2 3" key="1">
    <citation type="submission" date="2024-05" db="EMBL/GenBank/DDBJ databases">
        <title>Culex pipiens pipiens assembly and annotation.</title>
        <authorList>
            <person name="Alout H."/>
            <person name="Durand T."/>
        </authorList>
    </citation>
    <scope>NUCLEOTIDE SEQUENCE [LARGE SCALE GENOMIC DNA]</scope>
    <source>
        <strain evidence="2">HA-2024</strain>
        <tissue evidence="2">Whole body</tissue>
    </source>
</reference>
<dbReference type="Proteomes" id="UP001562425">
    <property type="component" value="Unassembled WGS sequence"/>
</dbReference>
<comment type="caution">
    <text evidence="2">The sequence shown here is derived from an EMBL/GenBank/DDBJ whole genome shotgun (WGS) entry which is preliminary data.</text>
</comment>
<evidence type="ECO:0000256" key="1">
    <source>
        <dbReference type="SAM" id="MobiDB-lite"/>
    </source>
</evidence>
<feature type="region of interest" description="Disordered" evidence="1">
    <location>
        <begin position="85"/>
        <end position="129"/>
    </location>
</feature>
<evidence type="ECO:0000313" key="3">
    <source>
        <dbReference type="Proteomes" id="UP001562425"/>
    </source>
</evidence>
<organism evidence="2 3">
    <name type="scientific">Culex pipiens pipiens</name>
    <name type="common">Northern house mosquito</name>
    <dbReference type="NCBI Taxonomy" id="38569"/>
    <lineage>
        <taxon>Eukaryota</taxon>
        <taxon>Metazoa</taxon>
        <taxon>Ecdysozoa</taxon>
        <taxon>Arthropoda</taxon>
        <taxon>Hexapoda</taxon>
        <taxon>Insecta</taxon>
        <taxon>Pterygota</taxon>
        <taxon>Neoptera</taxon>
        <taxon>Endopterygota</taxon>
        <taxon>Diptera</taxon>
        <taxon>Nematocera</taxon>
        <taxon>Culicoidea</taxon>
        <taxon>Culicidae</taxon>
        <taxon>Culicinae</taxon>
        <taxon>Culicini</taxon>
        <taxon>Culex</taxon>
        <taxon>Culex</taxon>
    </lineage>
</organism>
<keyword evidence="3" id="KW-1185">Reference proteome</keyword>
<dbReference type="EMBL" id="JBEHCU010012806">
    <property type="protein sequence ID" value="KAL1375064.1"/>
    <property type="molecule type" value="Genomic_DNA"/>
</dbReference>
<protein>
    <submittedName>
        <fullName evidence="2">Uncharacterized protein</fullName>
    </submittedName>
</protein>
<accession>A0ABD1CF88</accession>